<dbReference type="AlphaFoldDB" id="A0A2H0XE39"/>
<comment type="function">
    <text evidence="5">Endoribonuclease that initiates mRNA decay.</text>
</comment>
<dbReference type="Proteomes" id="UP000230340">
    <property type="component" value="Unassembled WGS sequence"/>
</dbReference>
<proteinExistence type="inferred from homology"/>
<keyword evidence="1 5" id="KW-0540">Nuclease</keyword>
<evidence type="ECO:0000259" key="8">
    <source>
        <dbReference type="PROSITE" id="PS51831"/>
    </source>
</evidence>
<dbReference type="CDD" id="cd00077">
    <property type="entry name" value="HDc"/>
    <property type="match status" value="1"/>
</dbReference>
<sequence length="512" mass="58052">MKPKILLYLSPLSALFSVFSRKDKKTPVPSLVKEVSPLPQPMAVPDLIQEAKSQAREMILDAKNEALEIKRMAEDEARHVKEESFEVEKRLEAQKAQLLQRDEELTKKNVEVAEIKDKYSQKLVEVEDIKKKQVEKLERAAGMTRKEAEKVILDYTEGKLAKEIGKMIKVAEDEAQDKAEARAKEILVDAMQKGYSDYIAEYTVSRIKLPDDEMKGRIIGKEGRNIKTFEDMTGVNLDLDETPQEVRISCFDSVRREIARVSLERLIADGRIQPAKIEEIVIRTKEEIDKIMYHAGEDLCHRAGVYNMPKEIIALLGKFKYRYSYGQNMIEHTLEEVKIGTALANELKADVYTTKLACLLHDIGKAISEEEEGTHIELGVKILKKNQIPEIVIKAVSEHHGDKFSSLESAILHIADSISGARPGARYVDYDSYVARMRGLEDTALTFSGVEKAYALSAGREIRVIVKPEEMSDEESRKLAFDIAQKIEKEHTYPGTVKVTVIRDYRVSEVAK</sequence>
<dbReference type="PROSITE" id="PS51831">
    <property type="entry name" value="HD"/>
    <property type="match status" value="1"/>
</dbReference>
<evidence type="ECO:0000256" key="1">
    <source>
        <dbReference type="ARBA" id="ARBA00022722"/>
    </source>
</evidence>
<dbReference type="EC" id="3.1.-.-" evidence="5 6"/>
<comment type="caution">
    <text evidence="9">The sequence shown here is derived from an EMBL/GenBank/DDBJ whole genome shotgun (WGS) entry which is preliminary data.</text>
</comment>
<reference evidence="10" key="1">
    <citation type="submission" date="2017-09" db="EMBL/GenBank/DDBJ databases">
        <title>Depth-based differentiation of microbial function through sediment-hosted aquifers and enrichment of novel symbionts in the deep terrestrial subsurface.</title>
        <authorList>
            <person name="Probst A.J."/>
            <person name="Ladd B."/>
            <person name="Jarett J.K."/>
            <person name="Geller-Mcgrath D.E."/>
            <person name="Sieber C.M.K."/>
            <person name="Emerson J.B."/>
            <person name="Anantharaman K."/>
            <person name="Thomas B.C."/>
            <person name="Malmstrom R."/>
            <person name="Stieglmeier M."/>
            <person name="Klingl A."/>
            <person name="Woyke T."/>
            <person name="Ryan C.M."/>
            <person name="Banfield J.F."/>
        </authorList>
    </citation>
    <scope>NUCLEOTIDE SEQUENCE [LARGE SCALE GENOMIC DNA]</scope>
</reference>
<dbReference type="InterPro" id="IPR003607">
    <property type="entry name" value="HD/PDEase_dom"/>
</dbReference>
<dbReference type="SMART" id="SM00322">
    <property type="entry name" value="KH"/>
    <property type="match status" value="1"/>
</dbReference>
<keyword evidence="2 5" id="KW-0255">Endonuclease</keyword>
<dbReference type="InterPro" id="IPR004088">
    <property type="entry name" value="KH_dom_type_1"/>
</dbReference>
<gene>
    <name evidence="5 9" type="primary">rny</name>
    <name evidence="9" type="ORF">COT49_01685</name>
</gene>
<dbReference type="GO" id="GO:0005886">
    <property type="term" value="C:plasma membrane"/>
    <property type="evidence" value="ECO:0007669"/>
    <property type="project" value="UniProtKB-UniRule"/>
</dbReference>
<evidence type="ECO:0000256" key="5">
    <source>
        <dbReference type="HAMAP-Rule" id="MF_00335"/>
    </source>
</evidence>
<dbReference type="Gene3D" id="3.30.310.210">
    <property type="match status" value="1"/>
</dbReference>
<dbReference type="GO" id="GO:0004521">
    <property type="term" value="F:RNA endonuclease activity"/>
    <property type="evidence" value="ECO:0007669"/>
    <property type="project" value="UniProtKB-UniRule"/>
</dbReference>
<dbReference type="SMART" id="SM00471">
    <property type="entry name" value="HDc"/>
    <property type="match status" value="1"/>
</dbReference>
<dbReference type="HAMAP" id="MF_00335">
    <property type="entry name" value="RNase_Y"/>
    <property type="match status" value="1"/>
</dbReference>
<evidence type="ECO:0000256" key="6">
    <source>
        <dbReference type="NCBIfam" id="TIGR03319"/>
    </source>
</evidence>
<evidence type="ECO:0000313" key="10">
    <source>
        <dbReference type="Proteomes" id="UP000230340"/>
    </source>
</evidence>
<dbReference type="NCBIfam" id="TIGR03319">
    <property type="entry name" value="RNase_Y"/>
    <property type="match status" value="1"/>
</dbReference>
<evidence type="ECO:0000256" key="2">
    <source>
        <dbReference type="ARBA" id="ARBA00022759"/>
    </source>
</evidence>
<evidence type="ECO:0000256" key="3">
    <source>
        <dbReference type="ARBA" id="ARBA00022801"/>
    </source>
</evidence>
<keyword evidence="4 5" id="KW-0694">RNA-binding</keyword>
<dbReference type="EMBL" id="PEYT01000011">
    <property type="protein sequence ID" value="PIS23152.1"/>
    <property type="molecule type" value="Genomic_DNA"/>
</dbReference>
<dbReference type="Gene3D" id="1.10.3210.10">
    <property type="entry name" value="Hypothetical protein af1432"/>
    <property type="match status" value="1"/>
</dbReference>
<dbReference type="InterPro" id="IPR022711">
    <property type="entry name" value="RNase_Y_N"/>
</dbReference>
<evidence type="ECO:0000313" key="9">
    <source>
        <dbReference type="EMBL" id="PIS23152.1"/>
    </source>
</evidence>
<dbReference type="GO" id="GO:0006402">
    <property type="term" value="P:mRNA catabolic process"/>
    <property type="evidence" value="ECO:0007669"/>
    <property type="project" value="UniProtKB-UniRule"/>
</dbReference>
<keyword evidence="3 5" id="KW-0378">Hydrolase</keyword>
<dbReference type="InterPro" id="IPR004087">
    <property type="entry name" value="KH_dom"/>
</dbReference>
<dbReference type="PANTHER" id="PTHR12826:SF15">
    <property type="entry name" value="RIBONUCLEASE Y"/>
    <property type="match status" value="1"/>
</dbReference>
<dbReference type="Pfam" id="PF00013">
    <property type="entry name" value="KH_1"/>
    <property type="match status" value="1"/>
</dbReference>
<dbReference type="InterPro" id="IPR017705">
    <property type="entry name" value="Ribonuclease_Y"/>
</dbReference>
<dbReference type="NCBIfam" id="TIGR00277">
    <property type="entry name" value="HDIG"/>
    <property type="match status" value="1"/>
</dbReference>
<dbReference type="Pfam" id="PF12072">
    <property type="entry name" value="RNase_Y_N"/>
    <property type="match status" value="1"/>
</dbReference>
<dbReference type="SUPFAM" id="SSF109604">
    <property type="entry name" value="HD-domain/PDEase-like"/>
    <property type="match status" value="1"/>
</dbReference>
<evidence type="ECO:0000256" key="7">
    <source>
        <dbReference type="SAM" id="Coils"/>
    </source>
</evidence>
<protein>
    <recommendedName>
        <fullName evidence="5 6">Ribonuclease Y</fullName>
        <shortName evidence="5">RNase Y</shortName>
        <ecNumber evidence="5 6">3.1.-.-</ecNumber>
    </recommendedName>
</protein>
<keyword evidence="7" id="KW-0175">Coiled coil</keyword>
<name>A0A2H0XE39_UNCKA</name>
<dbReference type="GO" id="GO:0003723">
    <property type="term" value="F:RNA binding"/>
    <property type="evidence" value="ECO:0007669"/>
    <property type="project" value="UniProtKB-UniRule"/>
</dbReference>
<dbReference type="InterPro" id="IPR036612">
    <property type="entry name" value="KH_dom_type_1_sf"/>
</dbReference>
<dbReference type="CDD" id="cd22431">
    <property type="entry name" value="KH-I_RNaseY"/>
    <property type="match status" value="1"/>
</dbReference>
<dbReference type="GO" id="GO:0016787">
    <property type="term" value="F:hydrolase activity"/>
    <property type="evidence" value="ECO:0007669"/>
    <property type="project" value="UniProtKB-KW"/>
</dbReference>
<feature type="coiled-coil region" evidence="7">
    <location>
        <begin position="63"/>
        <end position="108"/>
    </location>
</feature>
<accession>A0A2H0XE39</accession>
<dbReference type="PANTHER" id="PTHR12826">
    <property type="entry name" value="RIBONUCLEASE Y"/>
    <property type="match status" value="1"/>
</dbReference>
<dbReference type="InterPro" id="IPR006675">
    <property type="entry name" value="HDIG_dom"/>
</dbReference>
<dbReference type="Pfam" id="PF01966">
    <property type="entry name" value="HD"/>
    <property type="match status" value="1"/>
</dbReference>
<dbReference type="SUPFAM" id="SSF54791">
    <property type="entry name" value="Eukaryotic type KH-domain (KH-domain type I)"/>
    <property type="match status" value="1"/>
</dbReference>
<dbReference type="InterPro" id="IPR006674">
    <property type="entry name" value="HD_domain"/>
</dbReference>
<organism evidence="9 10">
    <name type="scientific">candidate division WWE3 bacterium CG08_land_8_20_14_0_20_40_13</name>
    <dbReference type="NCBI Taxonomy" id="1975084"/>
    <lineage>
        <taxon>Bacteria</taxon>
        <taxon>Katanobacteria</taxon>
    </lineage>
</organism>
<comment type="similarity">
    <text evidence="5">Belongs to the RNase Y family.</text>
</comment>
<evidence type="ECO:0000256" key="4">
    <source>
        <dbReference type="ARBA" id="ARBA00022884"/>
    </source>
</evidence>
<dbReference type="PROSITE" id="PS50084">
    <property type="entry name" value="KH_TYPE_1"/>
    <property type="match status" value="1"/>
</dbReference>
<feature type="domain" description="HD" evidence="8">
    <location>
        <begin position="329"/>
        <end position="421"/>
    </location>
</feature>